<evidence type="ECO:0000313" key="1">
    <source>
        <dbReference type="EMBL" id="MBC1323150.1"/>
    </source>
</evidence>
<dbReference type="AlphaFoldDB" id="A0A7X0T7E6"/>
<proteinExistence type="predicted"/>
<reference evidence="1 2" key="1">
    <citation type="submission" date="2020-03" db="EMBL/GenBank/DDBJ databases">
        <title>Soil Listeria distribution.</title>
        <authorList>
            <person name="Liao J."/>
            <person name="Wiedmann M."/>
        </authorList>
    </citation>
    <scope>NUCLEOTIDE SEQUENCE [LARGE SCALE GENOMIC DNA]</scope>
    <source>
        <strain evidence="1 2">FSL L7-1829</strain>
    </source>
</reference>
<sequence length="71" mass="7786">MEATTAYNEAILHGELPPESNQAIEDAELLKGIIASVKAGKDPLTGQEIRSANNCPYRRILSILTEHKLIK</sequence>
<protein>
    <submittedName>
        <fullName evidence="1">Uncharacterized protein</fullName>
    </submittedName>
</protein>
<gene>
    <name evidence="1" type="ORF">HB853_09350</name>
</gene>
<evidence type="ECO:0000313" key="2">
    <source>
        <dbReference type="Proteomes" id="UP000522007"/>
    </source>
</evidence>
<comment type="caution">
    <text evidence="1">The sequence shown here is derived from an EMBL/GenBank/DDBJ whole genome shotgun (WGS) entry which is preliminary data.</text>
</comment>
<accession>A0A7X0T7E6</accession>
<dbReference type="Proteomes" id="UP000522007">
    <property type="component" value="Unassembled WGS sequence"/>
</dbReference>
<dbReference type="EMBL" id="JAAROP010000009">
    <property type="protein sequence ID" value="MBC1323150.1"/>
    <property type="molecule type" value="Genomic_DNA"/>
</dbReference>
<organism evidence="1 2">
    <name type="scientific">Listeria welshimeri</name>
    <dbReference type="NCBI Taxonomy" id="1643"/>
    <lineage>
        <taxon>Bacteria</taxon>
        <taxon>Bacillati</taxon>
        <taxon>Bacillota</taxon>
        <taxon>Bacilli</taxon>
        <taxon>Bacillales</taxon>
        <taxon>Listeriaceae</taxon>
        <taxon>Listeria</taxon>
    </lineage>
</organism>
<name>A0A7X0T7E6_LISWE</name>